<dbReference type="Pfam" id="PF07980">
    <property type="entry name" value="SusD_RagB"/>
    <property type="match status" value="1"/>
</dbReference>
<keyword evidence="3" id="KW-0732">Signal</keyword>
<gene>
    <name evidence="8" type="ORF">EGT74_23820</name>
</gene>
<protein>
    <submittedName>
        <fullName evidence="8">RagB/SusD family nutrient uptake outer membrane protein</fullName>
    </submittedName>
</protein>
<dbReference type="InterPro" id="IPR033985">
    <property type="entry name" value="SusD-like_N"/>
</dbReference>
<accession>A0A3N4PM64</accession>
<dbReference type="AlphaFoldDB" id="A0A3N4PM64"/>
<dbReference type="Proteomes" id="UP000278351">
    <property type="component" value="Unassembled WGS sequence"/>
</dbReference>
<name>A0A3N4PM64_9BACT</name>
<dbReference type="InterPro" id="IPR011990">
    <property type="entry name" value="TPR-like_helical_dom_sf"/>
</dbReference>
<evidence type="ECO:0000259" key="7">
    <source>
        <dbReference type="Pfam" id="PF14322"/>
    </source>
</evidence>
<dbReference type="PROSITE" id="PS51257">
    <property type="entry name" value="PROKAR_LIPOPROTEIN"/>
    <property type="match status" value="1"/>
</dbReference>
<evidence type="ECO:0000256" key="2">
    <source>
        <dbReference type="ARBA" id="ARBA00006275"/>
    </source>
</evidence>
<evidence type="ECO:0000313" key="8">
    <source>
        <dbReference type="EMBL" id="RPE05417.1"/>
    </source>
</evidence>
<feature type="domain" description="SusD-like N-terminal" evidence="7">
    <location>
        <begin position="102"/>
        <end position="217"/>
    </location>
</feature>
<sequence length="460" mass="50511">MLRNYKNILLIAGFAGLSACGKYLDRPAPDQAVGKGQLTDADIPLLLKGAYYSMPGTWPPQSYPMTDIYSDDVISIQGGNPTQFNPQAYESCNPSPTDGFGIGRGYSAAYAAIGNSNFIIALIGNRTTPPLQQPLGEALTIRANAYLTLADVHGGVVLTTTLETDINQIRKPKSTEQEVMDAAEKDLQTAIPLLQNFSNAKTVSKQAAQLLLARLYLQRGKYPQAKELAEAVIGSGTRSLSTAGFSGIFRYNSAEKEMIWTMAEGPLQNAYDRYGLYTFYSPGAPFRGTGTGLTWLDETLVNSYEAADVRRKIIRKQRNNATGQEVNYLLKYSGDTLQPSSAAYAVYPLLRVSEAYLIAAEAAARQGSVDVTHYNTLRAARNASTKTAGDFAGAAAFLVEIENERRREFVGEGRRWQDMKRFGKALPFLVSKGQNKTRLYFPFTTTELLRNNKLVQNEGY</sequence>
<dbReference type="OrthoDB" id="5694214at2"/>
<dbReference type="GO" id="GO:0009279">
    <property type="term" value="C:cell outer membrane"/>
    <property type="evidence" value="ECO:0007669"/>
    <property type="project" value="UniProtKB-SubCell"/>
</dbReference>
<evidence type="ECO:0000256" key="1">
    <source>
        <dbReference type="ARBA" id="ARBA00004442"/>
    </source>
</evidence>
<dbReference type="InterPro" id="IPR012944">
    <property type="entry name" value="SusD_RagB_dom"/>
</dbReference>
<dbReference type="EMBL" id="RPDH01000003">
    <property type="protein sequence ID" value="RPE05417.1"/>
    <property type="molecule type" value="Genomic_DNA"/>
</dbReference>
<dbReference type="SUPFAM" id="SSF48452">
    <property type="entry name" value="TPR-like"/>
    <property type="match status" value="1"/>
</dbReference>
<feature type="domain" description="RagB/SusD" evidence="6">
    <location>
        <begin position="340"/>
        <end position="426"/>
    </location>
</feature>
<dbReference type="RefSeq" id="WP_123849061.1">
    <property type="nucleotide sequence ID" value="NZ_RPDH01000003.1"/>
</dbReference>
<evidence type="ECO:0000259" key="6">
    <source>
        <dbReference type="Pfam" id="PF07980"/>
    </source>
</evidence>
<keyword evidence="5" id="KW-0998">Cell outer membrane</keyword>
<keyword evidence="4" id="KW-0472">Membrane</keyword>
<dbReference type="Gene3D" id="1.25.40.390">
    <property type="match status" value="1"/>
</dbReference>
<reference evidence="8 9" key="1">
    <citation type="submission" date="2018-11" db="EMBL/GenBank/DDBJ databases">
        <title>Chitinophaga lutea sp.nov., isolate from arsenic contaminated soil.</title>
        <authorList>
            <person name="Zong Y."/>
        </authorList>
    </citation>
    <scope>NUCLEOTIDE SEQUENCE [LARGE SCALE GENOMIC DNA]</scope>
    <source>
        <strain evidence="8 9">ZY74</strain>
    </source>
</reference>
<comment type="subcellular location">
    <subcellularLocation>
        <location evidence="1">Cell outer membrane</location>
    </subcellularLocation>
</comment>
<proteinExistence type="inferred from homology"/>
<keyword evidence="9" id="KW-1185">Reference proteome</keyword>
<evidence type="ECO:0000256" key="4">
    <source>
        <dbReference type="ARBA" id="ARBA00023136"/>
    </source>
</evidence>
<comment type="caution">
    <text evidence="8">The sequence shown here is derived from an EMBL/GenBank/DDBJ whole genome shotgun (WGS) entry which is preliminary data.</text>
</comment>
<organism evidence="8 9">
    <name type="scientific">Chitinophaga lutea</name>
    <dbReference type="NCBI Taxonomy" id="2488634"/>
    <lineage>
        <taxon>Bacteria</taxon>
        <taxon>Pseudomonadati</taxon>
        <taxon>Bacteroidota</taxon>
        <taxon>Chitinophagia</taxon>
        <taxon>Chitinophagales</taxon>
        <taxon>Chitinophagaceae</taxon>
        <taxon>Chitinophaga</taxon>
    </lineage>
</organism>
<evidence type="ECO:0000313" key="9">
    <source>
        <dbReference type="Proteomes" id="UP000278351"/>
    </source>
</evidence>
<evidence type="ECO:0000256" key="5">
    <source>
        <dbReference type="ARBA" id="ARBA00023237"/>
    </source>
</evidence>
<evidence type="ECO:0000256" key="3">
    <source>
        <dbReference type="ARBA" id="ARBA00022729"/>
    </source>
</evidence>
<comment type="similarity">
    <text evidence="2">Belongs to the SusD family.</text>
</comment>
<dbReference type="Pfam" id="PF14322">
    <property type="entry name" value="SusD-like_3"/>
    <property type="match status" value="1"/>
</dbReference>